<dbReference type="AlphaFoldDB" id="A0A143PXK0"/>
<evidence type="ECO:0008006" key="5">
    <source>
        <dbReference type="Google" id="ProtNLM"/>
    </source>
</evidence>
<dbReference type="RefSeq" id="WP_110174009.1">
    <property type="nucleotide sequence ID" value="NZ_CP015136.1"/>
</dbReference>
<proteinExistence type="predicted"/>
<dbReference type="PANTHER" id="PTHR31876:SF26">
    <property type="entry name" value="PROTEIN LIKE COV 2"/>
    <property type="match status" value="1"/>
</dbReference>
<keyword evidence="2" id="KW-1133">Transmembrane helix</keyword>
<dbReference type="Pfam" id="PF04367">
    <property type="entry name" value="DUF502"/>
    <property type="match status" value="1"/>
</dbReference>
<feature type="transmembrane region" description="Helical" evidence="2">
    <location>
        <begin position="51"/>
        <end position="72"/>
    </location>
</feature>
<dbReference type="EMBL" id="CP015136">
    <property type="protein sequence ID" value="AMY12564.1"/>
    <property type="molecule type" value="Genomic_DNA"/>
</dbReference>
<evidence type="ECO:0000256" key="2">
    <source>
        <dbReference type="SAM" id="Phobius"/>
    </source>
</evidence>
<name>A0A143PXK0_LUTPR</name>
<organism evidence="3 4">
    <name type="scientific">Luteitalea pratensis</name>
    <dbReference type="NCBI Taxonomy" id="1855912"/>
    <lineage>
        <taxon>Bacteria</taxon>
        <taxon>Pseudomonadati</taxon>
        <taxon>Acidobacteriota</taxon>
        <taxon>Vicinamibacteria</taxon>
        <taxon>Vicinamibacterales</taxon>
        <taxon>Vicinamibacteraceae</taxon>
        <taxon>Luteitalea</taxon>
    </lineage>
</organism>
<protein>
    <recommendedName>
        <fullName evidence="5">DUF502 domain-containing protein</fullName>
    </recommendedName>
</protein>
<feature type="transmembrane region" description="Helical" evidence="2">
    <location>
        <begin position="9"/>
        <end position="31"/>
    </location>
</feature>
<reference evidence="4" key="2">
    <citation type="submission" date="2016-04" db="EMBL/GenBank/DDBJ databases">
        <title>First Complete Genome Sequence of a Subdivision 6 Acidobacterium.</title>
        <authorList>
            <person name="Huang S."/>
            <person name="Vieira S."/>
            <person name="Bunk B."/>
            <person name="Riedel T."/>
            <person name="Sproeer C."/>
            <person name="Overmann J."/>
        </authorList>
    </citation>
    <scope>NUCLEOTIDE SEQUENCE [LARGE SCALE GENOMIC DNA]</scope>
    <source>
        <strain evidence="4">DSM 100886 HEG_-6_39</strain>
    </source>
</reference>
<gene>
    <name evidence="3" type="ORF">LuPra_05841</name>
</gene>
<keyword evidence="4" id="KW-1185">Reference proteome</keyword>
<keyword evidence="2" id="KW-0472">Membrane</keyword>
<evidence type="ECO:0000313" key="3">
    <source>
        <dbReference type="EMBL" id="AMY12564.1"/>
    </source>
</evidence>
<evidence type="ECO:0000256" key="1">
    <source>
        <dbReference type="SAM" id="MobiDB-lite"/>
    </source>
</evidence>
<feature type="region of interest" description="Disordered" evidence="1">
    <location>
        <begin position="194"/>
        <end position="216"/>
    </location>
</feature>
<dbReference type="Proteomes" id="UP000076079">
    <property type="component" value="Chromosome"/>
</dbReference>
<accession>A0A143PXK0</accession>
<reference evidence="3 4" key="1">
    <citation type="journal article" date="2016" name="Genome Announc.">
        <title>First Complete Genome Sequence of a Subdivision 6 Acidobacterium Strain.</title>
        <authorList>
            <person name="Huang S."/>
            <person name="Vieira S."/>
            <person name="Bunk B."/>
            <person name="Riedel T."/>
            <person name="Sproer C."/>
            <person name="Overmann J."/>
        </authorList>
    </citation>
    <scope>NUCLEOTIDE SEQUENCE [LARGE SCALE GENOMIC DNA]</scope>
    <source>
        <strain evidence="4">DSM 100886 HEG_-6_39</strain>
    </source>
</reference>
<evidence type="ECO:0000313" key="4">
    <source>
        <dbReference type="Proteomes" id="UP000076079"/>
    </source>
</evidence>
<dbReference type="STRING" id="1855912.LuPra_05841"/>
<dbReference type="InterPro" id="IPR007462">
    <property type="entry name" value="COV1-like"/>
</dbReference>
<dbReference type="KEGG" id="abac:LuPra_05841"/>
<dbReference type="PANTHER" id="PTHR31876">
    <property type="entry name" value="COV-LIKE PROTEIN 1"/>
    <property type="match status" value="1"/>
</dbReference>
<keyword evidence="2" id="KW-0812">Transmembrane</keyword>
<sequence length="216" mass="23803">MWNYLRRRFVAGFFVTVPLALSLAALIWIFGFADALTSPLVERAFGRRIPGLGIAVTAAGILVVGVFAANVLGRRLLQRADHYLLLVPLFRSIYAPVKQLVWAFNPQNASGFKRVVLVDEPQRGMVLGFLTRELTVPDATGVPEPWVAVYVPTNHLYLGDVLLYRQERVRYPDLTVEEGLRIFLTGGMALPESLTTAAGAPGDRRAASVAERTSPR</sequence>
<dbReference type="OrthoDB" id="9780267at2"/>